<dbReference type="Proteomes" id="UP000030748">
    <property type="component" value="Unassembled WGS sequence"/>
</dbReference>
<organism evidence="5 6">
    <name type="scientific">Erythranthe guttata</name>
    <name type="common">Yellow monkey flower</name>
    <name type="synonym">Mimulus guttatus</name>
    <dbReference type="NCBI Taxonomy" id="4155"/>
    <lineage>
        <taxon>Eukaryota</taxon>
        <taxon>Viridiplantae</taxon>
        <taxon>Streptophyta</taxon>
        <taxon>Embryophyta</taxon>
        <taxon>Tracheophyta</taxon>
        <taxon>Spermatophyta</taxon>
        <taxon>Magnoliopsida</taxon>
        <taxon>eudicotyledons</taxon>
        <taxon>Gunneridae</taxon>
        <taxon>Pentapetalae</taxon>
        <taxon>asterids</taxon>
        <taxon>lamiids</taxon>
        <taxon>Lamiales</taxon>
        <taxon>Phrymaceae</taxon>
        <taxon>Erythranthe</taxon>
    </lineage>
</organism>
<protein>
    <recommendedName>
        <fullName evidence="7">DUF4378 domain-containing protein</fullName>
    </recommendedName>
</protein>
<evidence type="ECO:0000259" key="4">
    <source>
        <dbReference type="Pfam" id="PF14383"/>
    </source>
</evidence>
<feature type="compositionally biased region" description="Basic and acidic residues" evidence="1">
    <location>
        <begin position="543"/>
        <end position="554"/>
    </location>
</feature>
<feature type="compositionally biased region" description="Polar residues" evidence="1">
    <location>
        <begin position="619"/>
        <end position="634"/>
    </location>
</feature>
<feature type="compositionally biased region" description="Low complexity" evidence="1">
    <location>
        <begin position="490"/>
        <end position="500"/>
    </location>
</feature>
<feature type="region of interest" description="Disordered" evidence="1">
    <location>
        <begin position="450"/>
        <end position="558"/>
    </location>
</feature>
<feature type="compositionally biased region" description="Polar residues" evidence="1">
    <location>
        <begin position="459"/>
        <end position="470"/>
    </location>
</feature>
<feature type="region of interest" description="Disordered" evidence="1">
    <location>
        <begin position="282"/>
        <end position="301"/>
    </location>
</feature>
<evidence type="ECO:0000313" key="5">
    <source>
        <dbReference type="EMBL" id="EYU41671.1"/>
    </source>
</evidence>
<feature type="region of interest" description="Disordered" evidence="1">
    <location>
        <begin position="217"/>
        <end position="263"/>
    </location>
</feature>
<dbReference type="Pfam" id="PF14309">
    <property type="entry name" value="DUF4378"/>
    <property type="match status" value="1"/>
</dbReference>
<feature type="domain" description="DUF3741" evidence="2">
    <location>
        <begin position="134"/>
        <end position="178"/>
    </location>
</feature>
<evidence type="ECO:0000256" key="1">
    <source>
        <dbReference type="SAM" id="MobiDB-lite"/>
    </source>
</evidence>
<dbReference type="InterPro" id="IPR025486">
    <property type="entry name" value="DUF4378"/>
</dbReference>
<dbReference type="Pfam" id="PF12552">
    <property type="entry name" value="DUF3741"/>
    <property type="match status" value="1"/>
</dbReference>
<evidence type="ECO:0008006" key="7">
    <source>
        <dbReference type="Google" id="ProtNLM"/>
    </source>
</evidence>
<feature type="compositionally biased region" description="Basic and acidic residues" evidence="1">
    <location>
        <begin position="512"/>
        <end position="532"/>
    </location>
</feature>
<feature type="region of interest" description="Disordered" evidence="1">
    <location>
        <begin position="46"/>
        <end position="96"/>
    </location>
</feature>
<proteinExistence type="predicted"/>
<dbReference type="AlphaFoldDB" id="A0A022RNV0"/>
<feature type="compositionally biased region" description="Polar residues" evidence="1">
    <location>
        <begin position="282"/>
        <end position="293"/>
    </location>
</feature>
<reference evidence="5 6" key="1">
    <citation type="journal article" date="2013" name="Proc. Natl. Acad. Sci. U.S.A.">
        <title>Fine-scale variation in meiotic recombination in Mimulus inferred from population shotgun sequencing.</title>
        <authorList>
            <person name="Hellsten U."/>
            <person name="Wright K.M."/>
            <person name="Jenkins J."/>
            <person name="Shu S."/>
            <person name="Yuan Y."/>
            <person name="Wessler S.R."/>
            <person name="Schmutz J."/>
            <person name="Willis J.H."/>
            <person name="Rokhsar D.S."/>
        </authorList>
    </citation>
    <scope>NUCLEOTIDE SEQUENCE [LARGE SCALE GENOMIC DNA]</scope>
    <source>
        <strain evidence="6">cv. DUN x IM62</strain>
    </source>
</reference>
<dbReference type="InterPro" id="IPR032795">
    <property type="entry name" value="DUF3741-assoc"/>
</dbReference>
<dbReference type="STRING" id="4155.A0A022RNV0"/>
<dbReference type="InterPro" id="IPR022212">
    <property type="entry name" value="DUF3741"/>
</dbReference>
<dbReference type="Pfam" id="PF14383">
    <property type="entry name" value="VARLMGL"/>
    <property type="match status" value="1"/>
</dbReference>
<evidence type="ECO:0000313" key="6">
    <source>
        <dbReference type="Proteomes" id="UP000030748"/>
    </source>
</evidence>
<dbReference type="PANTHER" id="PTHR46836:SF8">
    <property type="entry name" value="AFADIN"/>
    <property type="match status" value="1"/>
</dbReference>
<dbReference type="eggNOG" id="ENOG502QSHY">
    <property type="taxonomic scope" value="Eukaryota"/>
</dbReference>
<evidence type="ECO:0000259" key="2">
    <source>
        <dbReference type="Pfam" id="PF12552"/>
    </source>
</evidence>
<accession>A0A022RNV0</accession>
<feature type="compositionally biased region" description="Polar residues" evidence="1">
    <location>
        <begin position="66"/>
        <end position="80"/>
    </location>
</feature>
<feature type="domain" description="DUF4378" evidence="3">
    <location>
        <begin position="744"/>
        <end position="891"/>
    </location>
</feature>
<sequence length="895" mass="101155">MFMHELGNSPLGGVAGKPMKKLLAEEMSKEVESKRRTPSVIARLMGLEGLPSPRHVHRQPKRFSESLPQRNVSSNIQRNSQPHEGRSNRRRSTEQQEFKDVYEDLEASHVANRRCSSRWSASSILTKPEMALIQQKFLDAKRLSTDEKLQDSKELDDTLEMLDSNKDLLLRFLWQPNSLFMKHLHDGQVDHGNSLGSHIAVLKPSNSEKYENKAKVFGSEKNTSSKHHATSHVKRQDGLLLEPHSRRRGHTSRNSTQLDAEKGENILPTRIVVLKPNLGKTQKAATSNSSPDFSSGYHPSLKKIKEFQSVGGNETESRRRKDSSHKMGLSKSMSKEAREIAKEITTRMRDGSDETMDAKSSGFRGYIGDESSYDPNESDSGNESEVFKSCRKSFDGSNLCRYPSPSLFETSVNREAKKRLSERWKMSHKYQDLEMISKGSTLGEMLAFPDRETRPNRLNVKTSPGNNGTATGDFPLGISSRDGWKDEISRNPSRSRSLPPYTGGRGRTHRITYHDEVAEDKKLRRSGSERNGRSKVLKGNPCHNEDSSSKDSKSRSKKLRPCRYEFLNEIDSSSEANFEIQMEANSKDLSEEHSVFQMNAKSDTCRSPPVDVMMVSGSGNSTLPSEYPGHNSTLHNEEDSSLQALHNGPPKQDSSSLHCLGAEPDYPSPISVLEVPFTEETSSSESFERVGAELHELRMQLQLLKMEKGACAEAFTLVPIEEEVTQPSPNFSEEKYELGDQGWEISYVLDVLIDSGIEESDFNIFETSWYSRDCPLDPKLFNKLEKKYSDENSSSERRLLFDKVNSALVEIFEEHVDLCPWVMPKLAGQNCKLQNEGIRDAIEKLINQDFASLERLDRELDRDMQWSGFKGEIDIIGSEIEKLLIDDMIIEVLCN</sequence>
<feature type="region of interest" description="Disordered" evidence="1">
    <location>
        <begin position="348"/>
        <end position="384"/>
    </location>
</feature>
<keyword evidence="6" id="KW-1185">Reference proteome</keyword>
<evidence type="ECO:0000259" key="3">
    <source>
        <dbReference type="Pfam" id="PF14309"/>
    </source>
</evidence>
<dbReference type="EMBL" id="KI630319">
    <property type="protein sequence ID" value="EYU41671.1"/>
    <property type="molecule type" value="Genomic_DNA"/>
</dbReference>
<feature type="compositionally biased region" description="Basic and acidic residues" evidence="1">
    <location>
        <begin position="81"/>
        <end position="96"/>
    </location>
</feature>
<feature type="domain" description="DUF3741" evidence="4">
    <location>
        <begin position="32"/>
        <end position="52"/>
    </location>
</feature>
<feature type="region of interest" description="Disordered" evidence="1">
    <location>
        <begin position="307"/>
        <end position="336"/>
    </location>
</feature>
<name>A0A022RNV0_ERYGU</name>
<feature type="compositionally biased region" description="Basic residues" evidence="1">
    <location>
        <begin position="224"/>
        <end position="233"/>
    </location>
</feature>
<feature type="region of interest" description="Disordered" evidence="1">
    <location>
        <begin position="619"/>
        <end position="661"/>
    </location>
</feature>
<dbReference type="PANTHER" id="PTHR46836">
    <property type="entry name" value="AFADIN"/>
    <property type="match status" value="1"/>
</dbReference>
<gene>
    <name evidence="5" type="ORF">MIMGU_mgv1a001075mg</name>
</gene>